<dbReference type="Proteomes" id="UP000229026">
    <property type="component" value="Unassembled WGS sequence"/>
</dbReference>
<evidence type="ECO:0000256" key="1">
    <source>
        <dbReference type="SAM" id="Coils"/>
    </source>
</evidence>
<dbReference type="InterPro" id="IPR008965">
    <property type="entry name" value="CBM2/CBM3_carb-bd_dom_sf"/>
</dbReference>
<evidence type="ECO:0000313" key="6">
    <source>
        <dbReference type="Proteomes" id="UP000229026"/>
    </source>
</evidence>
<dbReference type="CDD" id="cd08547">
    <property type="entry name" value="Type_II_cohesin"/>
    <property type="match status" value="1"/>
</dbReference>
<evidence type="ECO:0000256" key="2">
    <source>
        <dbReference type="SAM" id="MobiDB-lite"/>
    </source>
</evidence>
<dbReference type="AlphaFoldDB" id="A0A2M7YK04"/>
<feature type="transmembrane region" description="Helical" evidence="3">
    <location>
        <begin position="489"/>
        <end position="511"/>
    </location>
</feature>
<dbReference type="Pfam" id="PF00963">
    <property type="entry name" value="Cohesin"/>
    <property type="match status" value="1"/>
</dbReference>
<protein>
    <recommendedName>
        <fullName evidence="4">Cohesin domain-containing protein</fullName>
    </recommendedName>
</protein>
<dbReference type="GO" id="GO:0030246">
    <property type="term" value="F:carbohydrate binding"/>
    <property type="evidence" value="ECO:0007669"/>
    <property type="project" value="InterPro"/>
</dbReference>
<evidence type="ECO:0000259" key="4">
    <source>
        <dbReference type="Pfam" id="PF00963"/>
    </source>
</evidence>
<gene>
    <name evidence="5" type="ORF">CO161_01845</name>
</gene>
<keyword evidence="3" id="KW-1133">Transmembrane helix</keyword>
<dbReference type="GO" id="GO:0000272">
    <property type="term" value="P:polysaccharide catabolic process"/>
    <property type="evidence" value="ECO:0007669"/>
    <property type="project" value="InterPro"/>
</dbReference>
<feature type="coiled-coil region" evidence="1">
    <location>
        <begin position="522"/>
        <end position="591"/>
    </location>
</feature>
<feature type="domain" description="Cohesin" evidence="4">
    <location>
        <begin position="51"/>
        <end position="158"/>
    </location>
</feature>
<feature type="region of interest" description="Disordered" evidence="2">
    <location>
        <begin position="188"/>
        <end position="211"/>
    </location>
</feature>
<keyword evidence="1" id="KW-0175">Coiled coil</keyword>
<reference evidence="6" key="1">
    <citation type="submission" date="2017-09" db="EMBL/GenBank/DDBJ databases">
        <title>Depth-based differentiation of microbial function through sediment-hosted aquifers and enrichment of novel symbionts in the deep terrestrial subsurface.</title>
        <authorList>
            <person name="Probst A.J."/>
            <person name="Ladd B."/>
            <person name="Jarett J.K."/>
            <person name="Geller-Mcgrath D.E."/>
            <person name="Sieber C.M.K."/>
            <person name="Emerson J.B."/>
            <person name="Anantharaman K."/>
            <person name="Thomas B.C."/>
            <person name="Malmstrom R."/>
            <person name="Stieglmeier M."/>
            <person name="Klingl A."/>
            <person name="Woyke T."/>
            <person name="Ryan C.M."/>
            <person name="Banfield J.F."/>
        </authorList>
    </citation>
    <scope>NUCLEOTIDE SEQUENCE [LARGE SCALE GENOMIC DNA]</scope>
</reference>
<proteinExistence type="predicted"/>
<dbReference type="EMBL" id="PFWH01000057">
    <property type="protein sequence ID" value="PJA63303.1"/>
    <property type="molecule type" value="Genomic_DNA"/>
</dbReference>
<name>A0A2M7YK04_9BACT</name>
<dbReference type="SUPFAM" id="SSF49384">
    <property type="entry name" value="Carbohydrate-binding domain"/>
    <property type="match status" value="1"/>
</dbReference>
<dbReference type="Gene3D" id="2.60.40.680">
    <property type="match status" value="1"/>
</dbReference>
<dbReference type="InterPro" id="IPR002102">
    <property type="entry name" value="Cohesin_dom"/>
</dbReference>
<evidence type="ECO:0000256" key="3">
    <source>
        <dbReference type="SAM" id="Phobius"/>
    </source>
</evidence>
<organism evidence="5 6">
    <name type="scientific">Candidatus Portnoybacteria bacterium CG_4_9_14_3_um_filter_44_9</name>
    <dbReference type="NCBI Taxonomy" id="1974806"/>
    <lineage>
        <taxon>Bacteria</taxon>
        <taxon>Candidatus Portnoyibacteriota</taxon>
    </lineage>
</organism>
<keyword evidence="3" id="KW-0812">Transmembrane</keyword>
<evidence type="ECO:0000313" key="5">
    <source>
        <dbReference type="EMBL" id="PJA63303.1"/>
    </source>
</evidence>
<keyword evidence="3" id="KW-0472">Membrane</keyword>
<accession>A0A2M7YK04</accession>
<feature type="compositionally biased region" description="Low complexity" evidence="2">
    <location>
        <begin position="188"/>
        <end position="206"/>
    </location>
</feature>
<comment type="caution">
    <text evidence="5">The sequence shown here is derived from an EMBL/GenBank/DDBJ whole genome shotgun (WGS) entry which is preliminary data.</text>
</comment>
<sequence length="593" mass="64895">MEKVKHEKPQIRTRKYTKFLVFLCLFVFLFALVRVSVAQAASLYFFPSSGSYEVGKTFSATVYVSSADQAMNAASGVISFPKTQLEVVSLSKTGSIFGLWVQEPSFSNSAGMVNFEGIALNPGFMGASGKLITINFKVKAAGSAALNFSSGSVLANDGQGTNILASLGNAQFSFGGAAPAAPIVPKTTTPPAVSAAPSAPSVSSPTHPDSNKWYAQKGAEFTWTVPSGVSGVSIYFSQSPTSNPGSVSDGLFASKSYENIGDGIWYFHIKMRNSAGWGPVAHFKIQIDTQPPEPFEVKFTDGNETDNPKPTVLFDTTDSLSGVDYYEIKIGEGDFFSIAPDIAKSNPYTLPPQAPGKRSILVQAFDGAGNYQTAVEEFEILPIKSPVITEYPEELQSGEPLIVRGSTYPNSQVIIWLQREKDDPKSFTATSDQDGKFTFVADERLGDGIYKLWAEVIDGRGAKSGPSEKVTLVVQKPVAVQIGLKAIDALAVLIPLIALIILLLILLWYGWHKFSLFRKRIIKETKEAEQALHKAIKLLKEDIEDRIKLLEKTKLERQLTKEEDKIMKQLRKDLDDAEKFARKEIEDIEREIK</sequence>